<name>A0ABT7UBG8_9FIRM</name>
<evidence type="ECO:0000313" key="1">
    <source>
        <dbReference type="EMBL" id="MDM8156981.1"/>
    </source>
</evidence>
<reference evidence="1" key="1">
    <citation type="submission" date="2023-06" db="EMBL/GenBank/DDBJ databases">
        <title>Identification and characterization of horizontal gene transfer across gut microbiota members of farm animals based on homology search.</title>
        <authorList>
            <person name="Schwarzerova J."/>
            <person name="Nykrynova M."/>
            <person name="Jureckova K."/>
            <person name="Cejkova D."/>
            <person name="Rychlik I."/>
        </authorList>
    </citation>
    <scope>NUCLEOTIDE SEQUENCE</scope>
    <source>
        <strain evidence="1">ET39</strain>
    </source>
</reference>
<accession>A0ABT7UBG8</accession>
<dbReference type="Proteomes" id="UP001529340">
    <property type="component" value="Unassembled WGS sequence"/>
</dbReference>
<evidence type="ECO:0000313" key="2">
    <source>
        <dbReference type="Proteomes" id="UP001529340"/>
    </source>
</evidence>
<dbReference type="Gene3D" id="2.40.128.20">
    <property type="match status" value="1"/>
</dbReference>
<comment type="caution">
    <text evidence="1">The sequence shown here is derived from an EMBL/GenBank/DDBJ whole genome shotgun (WGS) entry which is preliminary data.</text>
</comment>
<sequence length="130" mass="15185">MKQTISMTQRHRDSGEILLRYDGEAEVEEQGKRTHIRLRCEEPACRIELYAYGDAMVLHHHSIQRTKLSFREGRTTLAHVENELGAITLRLRTDRYERTPTHIHVDYAIMDGADGSDTFEFRIEMRGGRK</sequence>
<proteinExistence type="predicted"/>
<reference evidence="1" key="2">
    <citation type="submission" date="2023-06" db="EMBL/GenBank/DDBJ databases">
        <authorList>
            <person name="Zeman M."/>
            <person name="Kubasova T."/>
            <person name="Jahodarova E."/>
            <person name="Nykrynova M."/>
            <person name="Rychlik I."/>
        </authorList>
    </citation>
    <scope>NUCLEOTIDE SEQUENCE</scope>
    <source>
        <strain evidence="1">ET39</strain>
    </source>
</reference>
<dbReference type="InterPro" id="IPR012674">
    <property type="entry name" value="Calycin"/>
</dbReference>
<dbReference type="EMBL" id="JAUDCG010000016">
    <property type="protein sequence ID" value="MDM8156981.1"/>
    <property type="molecule type" value="Genomic_DNA"/>
</dbReference>
<keyword evidence="2" id="KW-1185">Reference proteome</keyword>
<gene>
    <name evidence="1" type="ORF">QUV96_04945</name>
</gene>
<dbReference type="RefSeq" id="WP_289607445.1">
    <property type="nucleotide sequence ID" value="NZ_JAUDCG010000016.1"/>
</dbReference>
<organism evidence="1 2">
    <name type="scientific">Amedibacillus dolichus</name>
    <dbReference type="NCBI Taxonomy" id="31971"/>
    <lineage>
        <taxon>Bacteria</taxon>
        <taxon>Bacillati</taxon>
        <taxon>Bacillota</taxon>
        <taxon>Erysipelotrichia</taxon>
        <taxon>Erysipelotrichales</taxon>
        <taxon>Erysipelotrichaceae</taxon>
        <taxon>Amedibacillus</taxon>
    </lineage>
</organism>
<protein>
    <submittedName>
        <fullName evidence="1">DUF1934 family protein</fullName>
    </submittedName>
</protein>